<dbReference type="Pfam" id="PF26145">
    <property type="entry name" value="DUF8041"/>
    <property type="match status" value="1"/>
</dbReference>
<reference evidence="2 3" key="1">
    <citation type="journal article" date="2023" name="Life. Sci Alliance">
        <title>Evolutionary insights into 3D genome organization and epigenetic landscape of Vigna mungo.</title>
        <authorList>
            <person name="Junaid A."/>
            <person name="Singh B."/>
            <person name="Bhatia S."/>
        </authorList>
    </citation>
    <scope>NUCLEOTIDE SEQUENCE [LARGE SCALE GENOMIC DNA]</scope>
    <source>
        <strain evidence="2">Urdbean</strain>
    </source>
</reference>
<gene>
    <name evidence="2" type="ORF">V8G54_011838</name>
</gene>
<dbReference type="AlphaFoldDB" id="A0AAQ3NT30"/>
<evidence type="ECO:0000313" key="2">
    <source>
        <dbReference type="EMBL" id="WVZ14272.1"/>
    </source>
</evidence>
<feature type="domain" description="DUF8041" evidence="1">
    <location>
        <begin position="1"/>
        <end position="27"/>
    </location>
</feature>
<evidence type="ECO:0000259" key="1">
    <source>
        <dbReference type="Pfam" id="PF26145"/>
    </source>
</evidence>
<protein>
    <recommendedName>
        <fullName evidence="1">DUF8041 domain-containing protein</fullName>
    </recommendedName>
</protein>
<accession>A0AAQ3NT30</accession>
<dbReference type="EMBL" id="CP144697">
    <property type="protein sequence ID" value="WVZ14272.1"/>
    <property type="molecule type" value="Genomic_DNA"/>
</dbReference>
<keyword evidence="3" id="KW-1185">Reference proteome</keyword>
<proteinExistence type="predicted"/>
<sequence>MQRKHYRGLSNPLCVHNIEVVSAPFIKRHDMTFIEIFVPKHGVGSGREHLLNRDLHHQSRETMVASTSIRNLHTDSKPQNRTVPIWENQILTRKFFTSSSH</sequence>
<dbReference type="InterPro" id="IPR058354">
    <property type="entry name" value="DUF8041"/>
</dbReference>
<organism evidence="2 3">
    <name type="scientific">Vigna mungo</name>
    <name type="common">Black gram</name>
    <name type="synonym">Phaseolus mungo</name>
    <dbReference type="NCBI Taxonomy" id="3915"/>
    <lineage>
        <taxon>Eukaryota</taxon>
        <taxon>Viridiplantae</taxon>
        <taxon>Streptophyta</taxon>
        <taxon>Embryophyta</taxon>
        <taxon>Tracheophyta</taxon>
        <taxon>Spermatophyta</taxon>
        <taxon>Magnoliopsida</taxon>
        <taxon>eudicotyledons</taxon>
        <taxon>Gunneridae</taxon>
        <taxon>Pentapetalae</taxon>
        <taxon>rosids</taxon>
        <taxon>fabids</taxon>
        <taxon>Fabales</taxon>
        <taxon>Fabaceae</taxon>
        <taxon>Papilionoideae</taxon>
        <taxon>50 kb inversion clade</taxon>
        <taxon>NPAAA clade</taxon>
        <taxon>indigoferoid/millettioid clade</taxon>
        <taxon>Phaseoleae</taxon>
        <taxon>Vigna</taxon>
    </lineage>
</organism>
<name>A0AAQ3NT30_VIGMU</name>
<evidence type="ECO:0000313" key="3">
    <source>
        <dbReference type="Proteomes" id="UP001374535"/>
    </source>
</evidence>
<dbReference type="Proteomes" id="UP001374535">
    <property type="component" value="Chromosome 4"/>
</dbReference>